<evidence type="ECO:0000313" key="6">
    <source>
        <dbReference type="EMBL" id="MVS97678.1"/>
    </source>
</evidence>
<feature type="domain" description="Ketoreductase" evidence="5">
    <location>
        <begin position="7"/>
        <end position="194"/>
    </location>
</feature>
<dbReference type="InterPro" id="IPR036291">
    <property type="entry name" value="NAD(P)-bd_dom_sf"/>
</dbReference>
<evidence type="ECO:0000313" key="7">
    <source>
        <dbReference type="Proteomes" id="UP000438106"/>
    </source>
</evidence>
<keyword evidence="2 6" id="KW-0560">Oxidoreductase</keyword>
<name>A0A7X3FNG5_9HYPH</name>
<dbReference type="AlphaFoldDB" id="A0A7X3FNG5"/>
<dbReference type="EMBL" id="WQRF01000001">
    <property type="protein sequence ID" value="MVS97678.1"/>
    <property type="molecule type" value="Genomic_DNA"/>
</dbReference>
<dbReference type="Pfam" id="PF00106">
    <property type="entry name" value="adh_short"/>
    <property type="match status" value="1"/>
</dbReference>
<evidence type="ECO:0000256" key="2">
    <source>
        <dbReference type="ARBA" id="ARBA00023002"/>
    </source>
</evidence>
<dbReference type="NCBIfam" id="NF004203">
    <property type="entry name" value="PRK05653.2-4"/>
    <property type="match status" value="1"/>
</dbReference>
<dbReference type="PANTHER" id="PTHR24321">
    <property type="entry name" value="DEHYDROGENASES, SHORT CHAIN"/>
    <property type="match status" value="1"/>
</dbReference>
<dbReference type="RefSeq" id="WP_157288825.1">
    <property type="nucleotide sequence ID" value="NZ_WQRF01000001.1"/>
</dbReference>
<dbReference type="SMART" id="SM00822">
    <property type="entry name" value="PKS_KR"/>
    <property type="match status" value="1"/>
</dbReference>
<sequence length="261" mass="26836">MAILDGKVALVTGAGSGIGKATALRLGRDGATVIAISRTRDEVEATAAEIEHAGGKARAATCDITDDAGMKALIAEILGHFGRLDIVVANAGINGVWAPIEDLAPEEWDKTIAVNLRGTFLTIHHAVPALEAAGGGAIVVVSSINGTRTFTSPGATAYSATKAGQLAMVKQLALELGQKKIRINAVCPGAIESDIEDSTEHRESEEAGIPLHFPEGDIPLTEGAKGKPGDVADVIAFLVSDAARHVTGSPVWIDGGQSLLR</sequence>
<dbReference type="PANTHER" id="PTHR24321:SF8">
    <property type="entry name" value="ESTRADIOL 17-BETA-DEHYDROGENASE 8-RELATED"/>
    <property type="match status" value="1"/>
</dbReference>
<accession>A0A7X3FNG5</accession>
<gene>
    <name evidence="6" type="ORF">GO014_01365</name>
</gene>
<organism evidence="6 7">
    <name type="scientific">Devosia marina</name>
    <dbReference type="NCBI Taxonomy" id="2683198"/>
    <lineage>
        <taxon>Bacteria</taxon>
        <taxon>Pseudomonadati</taxon>
        <taxon>Pseudomonadota</taxon>
        <taxon>Alphaproteobacteria</taxon>
        <taxon>Hyphomicrobiales</taxon>
        <taxon>Devosiaceae</taxon>
        <taxon>Devosia</taxon>
    </lineage>
</organism>
<keyword evidence="7" id="KW-1185">Reference proteome</keyword>
<dbReference type="PRINTS" id="PR00080">
    <property type="entry name" value="SDRFAMILY"/>
</dbReference>
<evidence type="ECO:0000256" key="4">
    <source>
        <dbReference type="RuleBase" id="RU000363"/>
    </source>
</evidence>
<dbReference type="Proteomes" id="UP000438106">
    <property type="component" value="Unassembled WGS sequence"/>
</dbReference>
<reference evidence="6 7" key="1">
    <citation type="submission" date="2019-12" db="EMBL/GenBank/DDBJ databases">
        <title>Devosia maris sp. nov., isolated from the deep seawater.</title>
        <authorList>
            <person name="Liu Y."/>
        </authorList>
    </citation>
    <scope>NUCLEOTIDE SEQUENCE [LARGE SCALE GENOMIC DNA]</scope>
    <source>
        <strain evidence="6 7">L53-10-65</strain>
    </source>
</reference>
<comment type="similarity">
    <text evidence="1 4">Belongs to the short-chain dehydrogenases/reductases (SDR) family.</text>
</comment>
<dbReference type="EC" id="1.1.1.47" evidence="6"/>
<protein>
    <submittedName>
        <fullName evidence="6">Glucose 1-dehydrogenase</fullName>
        <ecNumber evidence="6">1.1.1.47</ecNumber>
    </submittedName>
</protein>
<comment type="caution">
    <text evidence="6">The sequence shown here is derived from an EMBL/GenBank/DDBJ whole genome shotgun (WGS) entry which is preliminary data.</text>
</comment>
<dbReference type="PRINTS" id="PR00081">
    <property type="entry name" value="GDHRDH"/>
</dbReference>
<proteinExistence type="inferred from homology"/>
<evidence type="ECO:0000256" key="3">
    <source>
        <dbReference type="ARBA" id="ARBA00023027"/>
    </source>
</evidence>
<dbReference type="InterPro" id="IPR057326">
    <property type="entry name" value="KR_dom"/>
</dbReference>
<evidence type="ECO:0000259" key="5">
    <source>
        <dbReference type="SMART" id="SM00822"/>
    </source>
</evidence>
<dbReference type="Gene3D" id="3.40.50.720">
    <property type="entry name" value="NAD(P)-binding Rossmann-like Domain"/>
    <property type="match status" value="1"/>
</dbReference>
<keyword evidence="3" id="KW-0520">NAD</keyword>
<dbReference type="SUPFAM" id="SSF51735">
    <property type="entry name" value="NAD(P)-binding Rossmann-fold domains"/>
    <property type="match status" value="1"/>
</dbReference>
<dbReference type="CDD" id="cd05233">
    <property type="entry name" value="SDR_c"/>
    <property type="match status" value="1"/>
</dbReference>
<dbReference type="GO" id="GO:0047936">
    <property type="term" value="F:glucose 1-dehydrogenase [NAD(P)+] activity"/>
    <property type="evidence" value="ECO:0007669"/>
    <property type="project" value="UniProtKB-EC"/>
</dbReference>
<dbReference type="NCBIfam" id="NF005559">
    <property type="entry name" value="PRK07231.1"/>
    <property type="match status" value="1"/>
</dbReference>
<evidence type="ECO:0000256" key="1">
    <source>
        <dbReference type="ARBA" id="ARBA00006484"/>
    </source>
</evidence>
<dbReference type="FunFam" id="3.40.50.720:FF:000084">
    <property type="entry name" value="Short-chain dehydrogenase reductase"/>
    <property type="match status" value="1"/>
</dbReference>
<dbReference type="InterPro" id="IPR002347">
    <property type="entry name" value="SDR_fam"/>
</dbReference>